<dbReference type="Proteomes" id="UP001060085">
    <property type="component" value="Linkage Group LG06"/>
</dbReference>
<evidence type="ECO:0000313" key="1">
    <source>
        <dbReference type="EMBL" id="KAI5658069.1"/>
    </source>
</evidence>
<gene>
    <name evidence="1" type="ORF">M9H77_26862</name>
</gene>
<protein>
    <submittedName>
        <fullName evidence="1">Uncharacterized protein</fullName>
    </submittedName>
</protein>
<keyword evidence="2" id="KW-1185">Reference proteome</keyword>
<proteinExistence type="predicted"/>
<name>A0ACC0ABR4_CATRO</name>
<organism evidence="1 2">
    <name type="scientific">Catharanthus roseus</name>
    <name type="common">Madagascar periwinkle</name>
    <name type="synonym">Vinca rosea</name>
    <dbReference type="NCBI Taxonomy" id="4058"/>
    <lineage>
        <taxon>Eukaryota</taxon>
        <taxon>Viridiplantae</taxon>
        <taxon>Streptophyta</taxon>
        <taxon>Embryophyta</taxon>
        <taxon>Tracheophyta</taxon>
        <taxon>Spermatophyta</taxon>
        <taxon>Magnoliopsida</taxon>
        <taxon>eudicotyledons</taxon>
        <taxon>Gunneridae</taxon>
        <taxon>Pentapetalae</taxon>
        <taxon>asterids</taxon>
        <taxon>lamiids</taxon>
        <taxon>Gentianales</taxon>
        <taxon>Apocynaceae</taxon>
        <taxon>Rauvolfioideae</taxon>
        <taxon>Vinceae</taxon>
        <taxon>Catharanthinae</taxon>
        <taxon>Catharanthus</taxon>
    </lineage>
</organism>
<sequence>MGRFKAAKAVFYIIEIFLEVKNFNDADSNASPWLHYPDLVTKSSERAKKKYLENMSDRRPAQRTESGTLNGVIGEIPASRSQYQPELQSTLYERSIFNLTQHIHKQVTPRCVPKIMINISRKGKF</sequence>
<comment type="caution">
    <text evidence="1">The sequence shown here is derived from an EMBL/GenBank/DDBJ whole genome shotgun (WGS) entry which is preliminary data.</text>
</comment>
<accession>A0ACC0ABR4</accession>
<dbReference type="EMBL" id="CM044706">
    <property type="protein sequence ID" value="KAI5658069.1"/>
    <property type="molecule type" value="Genomic_DNA"/>
</dbReference>
<evidence type="ECO:0000313" key="2">
    <source>
        <dbReference type="Proteomes" id="UP001060085"/>
    </source>
</evidence>
<reference evidence="2" key="1">
    <citation type="journal article" date="2023" name="Nat. Plants">
        <title>Single-cell RNA sequencing provides a high-resolution roadmap for understanding the multicellular compartmentation of specialized metabolism.</title>
        <authorList>
            <person name="Sun S."/>
            <person name="Shen X."/>
            <person name="Li Y."/>
            <person name="Li Y."/>
            <person name="Wang S."/>
            <person name="Li R."/>
            <person name="Zhang H."/>
            <person name="Shen G."/>
            <person name="Guo B."/>
            <person name="Wei J."/>
            <person name="Xu J."/>
            <person name="St-Pierre B."/>
            <person name="Chen S."/>
            <person name="Sun C."/>
        </authorList>
    </citation>
    <scope>NUCLEOTIDE SEQUENCE [LARGE SCALE GENOMIC DNA]</scope>
</reference>